<organism evidence="2 3">
    <name type="scientific">Helicoverpa armigera</name>
    <name type="common">Cotton bollworm</name>
    <name type="synonym">Heliothis armigera</name>
    <dbReference type="NCBI Taxonomy" id="29058"/>
    <lineage>
        <taxon>Eukaryota</taxon>
        <taxon>Metazoa</taxon>
        <taxon>Ecdysozoa</taxon>
        <taxon>Arthropoda</taxon>
        <taxon>Hexapoda</taxon>
        <taxon>Insecta</taxon>
        <taxon>Pterygota</taxon>
        <taxon>Neoptera</taxon>
        <taxon>Endopterygota</taxon>
        <taxon>Lepidoptera</taxon>
        <taxon>Glossata</taxon>
        <taxon>Ditrysia</taxon>
        <taxon>Noctuoidea</taxon>
        <taxon>Noctuidae</taxon>
        <taxon>Heliothinae</taxon>
        <taxon>Helicoverpa</taxon>
    </lineage>
</organism>
<gene>
    <name evidence="2" type="primary">HaOG215768</name>
    <name evidence="2" type="ORF">B5X24_HaOG215768</name>
</gene>
<feature type="compositionally biased region" description="Low complexity" evidence="1">
    <location>
        <begin position="169"/>
        <end position="184"/>
    </location>
</feature>
<accession>A0A2W1B6T6</accession>
<keyword evidence="3" id="KW-1185">Reference proteome</keyword>
<protein>
    <submittedName>
        <fullName evidence="2">Uncharacterized protein</fullName>
    </submittedName>
</protein>
<dbReference type="EMBL" id="KZ150570">
    <property type="protein sequence ID" value="PZC70505.1"/>
    <property type="molecule type" value="Genomic_DNA"/>
</dbReference>
<dbReference type="Proteomes" id="UP000249218">
    <property type="component" value="Unassembled WGS sequence"/>
</dbReference>
<feature type="compositionally biased region" description="Acidic residues" evidence="1">
    <location>
        <begin position="149"/>
        <end position="158"/>
    </location>
</feature>
<feature type="region of interest" description="Disordered" evidence="1">
    <location>
        <begin position="29"/>
        <end position="52"/>
    </location>
</feature>
<evidence type="ECO:0000313" key="3">
    <source>
        <dbReference type="Proteomes" id="UP000249218"/>
    </source>
</evidence>
<evidence type="ECO:0000313" key="2">
    <source>
        <dbReference type="EMBL" id="PZC70505.1"/>
    </source>
</evidence>
<dbReference type="AlphaFoldDB" id="A0A2W1B6T6"/>
<name>A0A2W1B6T6_HELAM</name>
<evidence type="ECO:0000256" key="1">
    <source>
        <dbReference type="SAM" id="MobiDB-lite"/>
    </source>
</evidence>
<dbReference type="OrthoDB" id="10064612at2759"/>
<sequence length="184" mass="20441">MTIILDMRAEKERLQQRIEGMQSTIDNIQKELTGRPAPGAAREPPEHDAPRRDDATLYSFLSDADASLDADALDAREVGRRFDALAQAVGRGGPQRRQALTYYSGPRDTYSMVTDGWPERHCDDLVLQRARSKRILVLIPAGNARSDDSDTTDNEEDNTSLPVYGIQHDSYSSSSTPSLDSDKM</sequence>
<feature type="compositionally biased region" description="Basic and acidic residues" evidence="1">
    <location>
        <begin position="43"/>
        <end position="52"/>
    </location>
</feature>
<feature type="region of interest" description="Disordered" evidence="1">
    <location>
        <begin position="143"/>
        <end position="184"/>
    </location>
</feature>
<proteinExistence type="predicted"/>
<reference evidence="2 3" key="1">
    <citation type="journal article" date="2017" name="BMC Biol.">
        <title>Genomic innovations, transcriptional plasticity and gene loss underlying the evolution and divergence of two highly polyphagous and invasive Helicoverpa pest species.</title>
        <authorList>
            <person name="Pearce S.L."/>
            <person name="Clarke D.F."/>
            <person name="East P.D."/>
            <person name="Elfekih S."/>
            <person name="Gordon K.H."/>
            <person name="Jermiin L.S."/>
            <person name="McGaughran A."/>
            <person name="Oakeshott J.G."/>
            <person name="Papanikolaou A."/>
            <person name="Perera O.P."/>
            <person name="Rane R.V."/>
            <person name="Richards S."/>
            <person name="Tay W.T."/>
            <person name="Walsh T.K."/>
            <person name="Anderson A."/>
            <person name="Anderson C.J."/>
            <person name="Asgari S."/>
            <person name="Board P.G."/>
            <person name="Bretschneider A."/>
            <person name="Campbell P.M."/>
            <person name="Chertemps T."/>
            <person name="Christeller J.T."/>
            <person name="Coppin C.W."/>
            <person name="Downes S.J."/>
            <person name="Duan G."/>
            <person name="Farnsworth C.A."/>
            <person name="Good R.T."/>
            <person name="Han L.B."/>
            <person name="Han Y.C."/>
            <person name="Hatje K."/>
            <person name="Horne I."/>
            <person name="Huang Y.P."/>
            <person name="Hughes D.S."/>
            <person name="Jacquin-Joly E."/>
            <person name="James W."/>
            <person name="Jhangiani S."/>
            <person name="Kollmar M."/>
            <person name="Kuwar S.S."/>
            <person name="Li S."/>
            <person name="Liu N.Y."/>
            <person name="Maibeche M.T."/>
            <person name="Miller J.R."/>
            <person name="Montagne N."/>
            <person name="Perry T."/>
            <person name="Qu J."/>
            <person name="Song S.V."/>
            <person name="Sutton G.G."/>
            <person name="Vogel H."/>
            <person name="Walenz B.P."/>
            <person name="Xu W."/>
            <person name="Zhang H.J."/>
            <person name="Zou Z."/>
            <person name="Batterham P."/>
            <person name="Edwards O.R."/>
            <person name="Feyereisen R."/>
            <person name="Gibbs R.A."/>
            <person name="Heckel D.G."/>
            <person name="McGrath A."/>
            <person name="Robin C."/>
            <person name="Scherer S.E."/>
            <person name="Worley K.C."/>
            <person name="Wu Y.D."/>
        </authorList>
    </citation>
    <scope>NUCLEOTIDE SEQUENCE [LARGE SCALE GENOMIC DNA]</scope>
    <source>
        <strain evidence="2">Harm_GR_Male_#8</strain>
        <tissue evidence="2">Whole organism</tissue>
    </source>
</reference>